<evidence type="ECO:0000313" key="2">
    <source>
        <dbReference type="Proteomes" id="UP000324800"/>
    </source>
</evidence>
<dbReference type="PANTHER" id="PTHR19862:SF14">
    <property type="entry name" value="WD REPEAT-CONTAINING PROTEIN 48"/>
    <property type="match status" value="1"/>
</dbReference>
<proteinExistence type="predicted"/>
<evidence type="ECO:0000313" key="1">
    <source>
        <dbReference type="EMBL" id="KAA6394747.1"/>
    </source>
</evidence>
<dbReference type="GO" id="GO:0043130">
    <property type="term" value="F:ubiquitin binding"/>
    <property type="evidence" value="ECO:0007669"/>
    <property type="project" value="TreeGrafter"/>
</dbReference>
<gene>
    <name evidence="1" type="ORF">EZS28_009723</name>
</gene>
<accession>A0A5J4WIE2</accession>
<dbReference type="PANTHER" id="PTHR19862">
    <property type="entry name" value="WD REPEAT-CONTAINING PROTEIN 48"/>
    <property type="match status" value="1"/>
</dbReference>
<dbReference type="OrthoDB" id="10693256at2759"/>
<organism evidence="1 2">
    <name type="scientific">Streblomastix strix</name>
    <dbReference type="NCBI Taxonomy" id="222440"/>
    <lineage>
        <taxon>Eukaryota</taxon>
        <taxon>Metamonada</taxon>
        <taxon>Preaxostyla</taxon>
        <taxon>Oxymonadida</taxon>
        <taxon>Streblomastigidae</taxon>
        <taxon>Streblomastix</taxon>
    </lineage>
</organism>
<protein>
    <recommendedName>
        <fullName evidence="3">Right handed beta helix domain-containing protein</fullName>
    </recommendedName>
</protein>
<comment type="caution">
    <text evidence="1">The sequence shown here is derived from an EMBL/GenBank/DDBJ whole genome shotgun (WGS) entry which is preliminary data.</text>
</comment>
<evidence type="ECO:0008006" key="3">
    <source>
        <dbReference type="Google" id="ProtNLM"/>
    </source>
</evidence>
<dbReference type="GO" id="GO:0000724">
    <property type="term" value="P:double-strand break repair via homologous recombination"/>
    <property type="evidence" value="ECO:0007669"/>
    <property type="project" value="TreeGrafter"/>
</dbReference>
<dbReference type="InterPro" id="IPR051246">
    <property type="entry name" value="WDR48"/>
</dbReference>
<name>A0A5J4WIE2_9EUKA</name>
<feature type="non-terminal residue" evidence="1">
    <location>
        <position position="1317"/>
    </location>
</feature>
<sequence length="1317" mass="141953">MQLPPYSTMQETMRNTANSQFFIDIFAFLKKISQGSKNKKQNTLYCLSMQKFDACALQLNICQRLSQISVANVPHYFENIKSSRIQRFQTVSSEQHLLVQLTIMFSDYGRFVMTFKLSDYCLVGQDAEFKPLQFHFFLNKDNLPLETVIIPFFDADSLYIMNSASICSYSLHQCRNREFDATNNLEVDQGNPLSEQFECIYNPSLVDVTATKTTVQGESYSGAQRLSIDVNIGTNEYIVDTCTFTDCVNAGNGGAIDIRLTTGGKASFINSQFTGCQANTYGGAIYAWIQSGGILTIDGQCKFTECTSQVYGGGISAEIEGENSKLIIGNGAIFDTCSCQRGGGLYANIRTGAYLIFEGDCQFQNCSVNSGSGGGIYASVTNEGSQIRCLGELMFVNCSSSFIGGGAFIGSVDKASIELNKVTCVDCKSGQGAGLNIQPDSNTHFSISGKASFTRCESTGSGGGICFSIQGNTEIQLTGEMEFIDCIGQRGGGISIGSIYKLILVISNTCIFKNCTGSQGGGMYMPLSDIETDIQITGELSFDNCSCTDQGGGIYLSTSRSQLSFGNMLVFKDCSSTYGGGLYVSCSNEGMIQFIEELNFENCSSNQQGGAIYANIQSGGIFTIDGQCKFTECTTQNNGGGIFAQIDGQNTTLVIGNGLIFDTCSCYGYGGGVNALIISSAQLIIQGDCQFINCSTSGSIGGGMSATVTNEGSLIQCLGELLFNNCSSSSVGGGASLISGDKASTEINKVTCVDCKSRLGAGLNVQPSSNAYFTISGQASFTRCESTGFGGGICFIAGDNTEIRITGKMKFIDCIGEFGGGFSIGTSNKIILVISNECIFQNCTGLLGGGLDIQFSHIDTYMQITGELSFDNCSSSQGGALRIVIRGSQLIFEKKIHFKDCQCPQIGGGLYVSCSYEGTIHFIDELKFENCSAGTGGGGLYIQCSDQGIIQFIEELNFDNCSANYYGGGIYLQCSGAESNIQISGDLLFDNCKVEIAGGGLYMSISFGGSVTLDNKCEFLKCKSGNGGAMYLNINFELQSSFQIKDILIQECQALINTESTIYSQSGFGGGIFITGTGDYDVSSKMLDFRKMKMYGNSADKAGQSLYVAMPNVIQWCRIGNAGEYVKGNYSDITSDESELEGIPVGYSNFNGLSQVDIMKDQRPLELWWRTIWHILNRNDGIIKGLDQIRCSEYNNPCCSINYALQEISVELGGTTSSIIPEKRIGICEAGYDLTSPILLSKNSTYTNIIKIMKQLYLTKYNMEGKAEIKIIKGGDASNIENGHKGWISASGGIELKFYFIKLVTDKSKFNIPIIYI</sequence>
<dbReference type="Proteomes" id="UP000324800">
    <property type="component" value="Unassembled WGS sequence"/>
</dbReference>
<dbReference type="EMBL" id="SNRW01001859">
    <property type="protein sequence ID" value="KAA6394747.1"/>
    <property type="molecule type" value="Genomic_DNA"/>
</dbReference>
<reference evidence="1 2" key="1">
    <citation type="submission" date="2019-03" db="EMBL/GenBank/DDBJ databases">
        <title>Single cell metagenomics reveals metabolic interactions within the superorganism composed of flagellate Streblomastix strix and complex community of Bacteroidetes bacteria on its surface.</title>
        <authorList>
            <person name="Treitli S.C."/>
            <person name="Kolisko M."/>
            <person name="Husnik F."/>
            <person name="Keeling P."/>
            <person name="Hampl V."/>
        </authorList>
    </citation>
    <scope>NUCLEOTIDE SEQUENCE [LARGE SCALE GENOMIC DNA]</scope>
    <source>
        <strain evidence="1">ST1C</strain>
    </source>
</reference>